<keyword evidence="1" id="KW-1133">Transmembrane helix</keyword>
<accession>A0A7S4C0A8</accession>
<sequence>MVAVRPMRGLTALAPLSSSTSHTPPSYNWEDYNYPPCLRIWHFSPSELEPATRLVARIMQAAFLVPIFALTLNPFVTVALVFVAGMPPLYIMYSVFNLILGYCGALYIFMTGYKGLATCRSQLLWRYVYGWAVLLVLMAAMSGLAVANLNGWVRVVHLIEHREELSSAEGGAHLFWLIAATCEASCWSASVVIGAYAWILVLRVYRDGPAAITRYGKWLGR</sequence>
<dbReference type="EMBL" id="HBIZ01055997">
    <property type="protein sequence ID" value="CAE0782939.1"/>
    <property type="molecule type" value="Transcribed_RNA"/>
</dbReference>
<reference evidence="2" key="1">
    <citation type="submission" date="2021-01" db="EMBL/GenBank/DDBJ databases">
        <authorList>
            <person name="Corre E."/>
            <person name="Pelletier E."/>
            <person name="Niang G."/>
            <person name="Scheremetjew M."/>
            <person name="Finn R."/>
            <person name="Kale V."/>
            <person name="Holt S."/>
            <person name="Cochrane G."/>
            <person name="Meng A."/>
            <person name="Brown T."/>
            <person name="Cohen L."/>
        </authorList>
    </citation>
    <scope>NUCLEOTIDE SEQUENCE</scope>
    <source>
        <strain evidence="2">CCMP645</strain>
    </source>
</reference>
<gene>
    <name evidence="2" type="ORF">PCAR00345_LOCUS35642</name>
</gene>
<keyword evidence="1" id="KW-0812">Transmembrane</keyword>
<proteinExistence type="predicted"/>
<feature type="transmembrane region" description="Helical" evidence="1">
    <location>
        <begin position="58"/>
        <end position="83"/>
    </location>
</feature>
<feature type="transmembrane region" description="Helical" evidence="1">
    <location>
        <begin position="90"/>
        <end position="109"/>
    </location>
</feature>
<feature type="transmembrane region" description="Helical" evidence="1">
    <location>
        <begin position="174"/>
        <end position="199"/>
    </location>
</feature>
<protein>
    <submittedName>
        <fullName evidence="2">Uncharacterized protein</fullName>
    </submittedName>
</protein>
<feature type="transmembrane region" description="Helical" evidence="1">
    <location>
        <begin position="129"/>
        <end position="153"/>
    </location>
</feature>
<evidence type="ECO:0000256" key="1">
    <source>
        <dbReference type="SAM" id="Phobius"/>
    </source>
</evidence>
<keyword evidence="1" id="KW-0472">Membrane</keyword>
<dbReference type="AlphaFoldDB" id="A0A7S4C0A8"/>
<evidence type="ECO:0000313" key="2">
    <source>
        <dbReference type="EMBL" id="CAE0782939.1"/>
    </source>
</evidence>
<name>A0A7S4C0A8_CHRCT</name>
<organism evidence="2">
    <name type="scientific">Chrysotila carterae</name>
    <name type="common">Marine alga</name>
    <name type="synonym">Syracosphaera carterae</name>
    <dbReference type="NCBI Taxonomy" id="13221"/>
    <lineage>
        <taxon>Eukaryota</taxon>
        <taxon>Haptista</taxon>
        <taxon>Haptophyta</taxon>
        <taxon>Prymnesiophyceae</taxon>
        <taxon>Isochrysidales</taxon>
        <taxon>Isochrysidaceae</taxon>
        <taxon>Chrysotila</taxon>
    </lineage>
</organism>